<name>A0A4Q1BGW9_TREME</name>
<protein>
    <submittedName>
        <fullName evidence="1">Uncharacterized protein</fullName>
    </submittedName>
</protein>
<dbReference type="OrthoDB" id="39175at2759"/>
<dbReference type="Proteomes" id="UP000289152">
    <property type="component" value="Unassembled WGS sequence"/>
</dbReference>
<dbReference type="EMBL" id="SDIL01000086">
    <property type="protein sequence ID" value="RXK36833.1"/>
    <property type="molecule type" value="Genomic_DNA"/>
</dbReference>
<dbReference type="VEuPathDB" id="FungiDB:TREMEDRAFT_61388"/>
<dbReference type="InParanoid" id="A0A4Q1BGW9"/>
<dbReference type="AlphaFoldDB" id="A0A4Q1BGW9"/>
<comment type="caution">
    <text evidence="1">The sequence shown here is derived from an EMBL/GenBank/DDBJ whole genome shotgun (WGS) entry which is preliminary data.</text>
</comment>
<proteinExistence type="predicted"/>
<accession>A0A4Q1BGW9</accession>
<organism evidence="1 2">
    <name type="scientific">Tremella mesenterica</name>
    <name type="common">Jelly fungus</name>
    <dbReference type="NCBI Taxonomy" id="5217"/>
    <lineage>
        <taxon>Eukaryota</taxon>
        <taxon>Fungi</taxon>
        <taxon>Dikarya</taxon>
        <taxon>Basidiomycota</taxon>
        <taxon>Agaricomycotina</taxon>
        <taxon>Tremellomycetes</taxon>
        <taxon>Tremellales</taxon>
        <taxon>Tremellaceae</taxon>
        <taxon>Tremella</taxon>
    </lineage>
</organism>
<evidence type="ECO:0000313" key="2">
    <source>
        <dbReference type="Proteomes" id="UP000289152"/>
    </source>
</evidence>
<sequence>MVVLELITGFNEEEISTPWPREDYSSPEALRDDRGIADFFDLNNTSPTCSGVSGGTDSDWCVLVKAITVQHRAARQFEIAPNAATTQRNSDLETATVRYMRSLRPVPSMESHETALRYATLNLAWTILYATLCLCYIKKEVDSTPGSQPGLPDQILDTAEKAYDHIEMAMNGGDPDLEGYELLAVACWADLARSLALYTLNLGSTRSRIRSKDPIFITRAGRARGLTDKFVKAYEIIGKRTKVGKHFMLVLE</sequence>
<evidence type="ECO:0000313" key="1">
    <source>
        <dbReference type="EMBL" id="RXK36833.1"/>
    </source>
</evidence>
<reference evidence="1 2" key="1">
    <citation type="submission" date="2016-06" db="EMBL/GenBank/DDBJ databases">
        <title>Evolution of pathogenesis and genome organization in the Tremellales.</title>
        <authorList>
            <person name="Cuomo C."/>
            <person name="Litvintseva A."/>
            <person name="Heitman J."/>
            <person name="Chen Y."/>
            <person name="Sun S."/>
            <person name="Springer D."/>
            <person name="Dromer F."/>
            <person name="Young S."/>
            <person name="Zeng Q."/>
            <person name="Chapman S."/>
            <person name="Gujja S."/>
            <person name="Saif S."/>
            <person name="Birren B."/>
        </authorList>
    </citation>
    <scope>NUCLEOTIDE SEQUENCE [LARGE SCALE GENOMIC DNA]</scope>
    <source>
        <strain evidence="1 2">ATCC 28783</strain>
    </source>
</reference>
<keyword evidence="2" id="KW-1185">Reference proteome</keyword>
<gene>
    <name evidence="1" type="ORF">M231_05917</name>
</gene>